<dbReference type="RefSeq" id="WP_170183672.1">
    <property type="nucleotide sequence ID" value="NZ_BAAARZ010000051.1"/>
</dbReference>
<protein>
    <recommendedName>
        <fullName evidence="5">DUF420 domain-containing protein</fullName>
    </recommendedName>
</protein>
<keyword evidence="2" id="KW-0812">Transmembrane</keyword>
<feature type="transmembrane region" description="Helical" evidence="2">
    <location>
        <begin position="36"/>
        <end position="59"/>
    </location>
</feature>
<accession>A0A4Y3WM07</accession>
<feature type="region of interest" description="Disordered" evidence="1">
    <location>
        <begin position="1"/>
        <end position="29"/>
    </location>
</feature>
<evidence type="ECO:0000313" key="3">
    <source>
        <dbReference type="EMBL" id="GEC19090.1"/>
    </source>
</evidence>
<evidence type="ECO:0008006" key="5">
    <source>
        <dbReference type="Google" id="ProtNLM"/>
    </source>
</evidence>
<dbReference type="EMBL" id="BJNG01000013">
    <property type="protein sequence ID" value="GEC19090.1"/>
    <property type="molecule type" value="Genomic_DNA"/>
</dbReference>
<evidence type="ECO:0000256" key="2">
    <source>
        <dbReference type="SAM" id="Phobius"/>
    </source>
</evidence>
<feature type="transmembrane region" description="Helical" evidence="2">
    <location>
        <begin position="180"/>
        <end position="202"/>
    </location>
</feature>
<proteinExistence type="predicted"/>
<organism evidence="3 4">
    <name type="scientific">Pseudonocardia hydrocarbonoxydans</name>
    <dbReference type="NCBI Taxonomy" id="76726"/>
    <lineage>
        <taxon>Bacteria</taxon>
        <taxon>Bacillati</taxon>
        <taxon>Actinomycetota</taxon>
        <taxon>Actinomycetes</taxon>
        <taxon>Pseudonocardiales</taxon>
        <taxon>Pseudonocardiaceae</taxon>
        <taxon>Pseudonocardia</taxon>
    </lineage>
</organism>
<evidence type="ECO:0000313" key="4">
    <source>
        <dbReference type="Proteomes" id="UP000320338"/>
    </source>
</evidence>
<dbReference type="InterPro" id="IPR045382">
    <property type="entry name" value="DUF6529"/>
</dbReference>
<reference evidence="3 4" key="1">
    <citation type="submission" date="2019-06" db="EMBL/GenBank/DDBJ databases">
        <title>Whole genome shotgun sequence of Pseudonocardia hydrocarbonoxydans NBRC 14498.</title>
        <authorList>
            <person name="Hosoyama A."/>
            <person name="Uohara A."/>
            <person name="Ohji S."/>
            <person name="Ichikawa N."/>
        </authorList>
    </citation>
    <scope>NUCLEOTIDE SEQUENCE [LARGE SCALE GENOMIC DNA]</scope>
    <source>
        <strain evidence="3 4">NBRC 14498</strain>
    </source>
</reference>
<dbReference type="AlphaFoldDB" id="A0A4Y3WM07"/>
<dbReference type="Pfam" id="PF20139">
    <property type="entry name" value="DUF6529"/>
    <property type="match status" value="1"/>
</dbReference>
<feature type="transmembrane region" description="Helical" evidence="2">
    <location>
        <begin position="122"/>
        <end position="140"/>
    </location>
</feature>
<keyword evidence="2" id="KW-1133">Transmembrane helix</keyword>
<feature type="transmembrane region" description="Helical" evidence="2">
    <location>
        <begin position="80"/>
        <end position="102"/>
    </location>
</feature>
<name>A0A4Y3WM07_9PSEU</name>
<dbReference type="Proteomes" id="UP000320338">
    <property type="component" value="Unassembled WGS sequence"/>
</dbReference>
<feature type="transmembrane region" description="Helical" evidence="2">
    <location>
        <begin position="147"/>
        <end position="168"/>
    </location>
</feature>
<sequence length="208" mass="22236">MTERPAAPDPYADPVTQPALAAPPPSSVPAATPPSATGWVLAIAAGALVSVGLGVYGRLHEPALFAVNIAGFSSSLAAKSWLATIAFVLALVQLVSALVMYGRIPVRAPSWTGALHRWSGRAAVLVTVPVAVHCLYALGFEYHEPRILVHSLFGCFFYGVFITKMLLLTRKDTPKWSLPVFGGAVFTALVVLWLTSSVWYFGTRGIRF</sequence>
<keyword evidence="2" id="KW-0472">Membrane</keyword>
<evidence type="ECO:0000256" key="1">
    <source>
        <dbReference type="SAM" id="MobiDB-lite"/>
    </source>
</evidence>
<comment type="caution">
    <text evidence="3">The sequence shown here is derived from an EMBL/GenBank/DDBJ whole genome shotgun (WGS) entry which is preliminary data.</text>
</comment>
<keyword evidence="4" id="KW-1185">Reference proteome</keyword>
<gene>
    <name evidence="3" type="ORF">PHY01_13730</name>
</gene>